<evidence type="ECO:0000313" key="6">
    <source>
        <dbReference type="Proteomes" id="UP000601789"/>
    </source>
</evidence>
<dbReference type="InterPro" id="IPR009057">
    <property type="entry name" value="Homeodomain-like_sf"/>
</dbReference>
<dbReference type="SUPFAM" id="SSF46689">
    <property type="entry name" value="Homeodomain-like"/>
    <property type="match status" value="1"/>
</dbReference>
<dbReference type="PROSITE" id="PS01124">
    <property type="entry name" value="HTH_ARAC_FAMILY_2"/>
    <property type="match status" value="1"/>
</dbReference>
<dbReference type="PRINTS" id="PR00032">
    <property type="entry name" value="HTHARAC"/>
</dbReference>
<dbReference type="Proteomes" id="UP000601789">
    <property type="component" value="Unassembled WGS sequence"/>
</dbReference>
<dbReference type="PANTHER" id="PTHR43280">
    <property type="entry name" value="ARAC-FAMILY TRANSCRIPTIONAL REGULATOR"/>
    <property type="match status" value="1"/>
</dbReference>
<keyword evidence="6" id="KW-1185">Reference proteome</keyword>
<keyword evidence="2" id="KW-0238">DNA-binding</keyword>
<keyword evidence="1" id="KW-0805">Transcription regulation</keyword>
<sequence>MKAERVESSLHPRIWSFNRQADSSGRQFLLLTDGDGEAESEQHRFSIAAPACVWIGSLSAGKLRVDAGATGYRCWASEPLVIAAIGDQAESVSLHQLADRSFSLSLARHEDHAATLERCCNGILRELRQPMDGSPLLLSAFLRIMLVSMLRITGGEDAAASGSGARSGILRRFRQLVEMNFRSHWPVSRYAASLGISADRLHAICTSEIGKSPKALISERLAHEAALRLERSSLTIEQLGHALGFQDPAHFSSFFKRMIGMPPGRYRKIAANLQQEGRKTPAPGFADWP</sequence>
<dbReference type="EMBL" id="JADGMQ010000020">
    <property type="protein sequence ID" value="MBI1622677.1"/>
    <property type="molecule type" value="Genomic_DNA"/>
</dbReference>
<evidence type="ECO:0000256" key="2">
    <source>
        <dbReference type="ARBA" id="ARBA00023125"/>
    </source>
</evidence>
<protein>
    <submittedName>
        <fullName evidence="5">Helix-turn-helix domain-containing protein</fullName>
    </submittedName>
</protein>
<accession>A0ABS0SH94</accession>
<feature type="domain" description="HTH araC/xylS-type" evidence="4">
    <location>
        <begin position="171"/>
        <end position="269"/>
    </location>
</feature>
<evidence type="ECO:0000256" key="1">
    <source>
        <dbReference type="ARBA" id="ARBA00023015"/>
    </source>
</evidence>
<dbReference type="PANTHER" id="PTHR43280:SF32">
    <property type="entry name" value="TRANSCRIPTIONAL REGULATORY PROTEIN"/>
    <property type="match status" value="1"/>
</dbReference>
<name>A0ABS0SH94_9HYPH</name>
<comment type="caution">
    <text evidence="5">The sequence shown here is derived from an EMBL/GenBank/DDBJ whole genome shotgun (WGS) entry which is preliminary data.</text>
</comment>
<dbReference type="RefSeq" id="WP_198478209.1">
    <property type="nucleotide sequence ID" value="NZ_JADGMQ010000020.1"/>
</dbReference>
<dbReference type="InterPro" id="IPR018060">
    <property type="entry name" value="HTH_AraC"/>
</dbReference>
<gene>
    <name evidence="5" type="ORF">IOD40_18635</name>
</gene>
<dbReference type="Pfam" id="PF12833">
    <property type="entry name" value="HTH_18"/>
    <property type="match status" value="1"/>
</dbReference>
<organism evidence="5 6">
    <name type="scientific">Aquamicrobium zhengzhouense</name>
    <dbReference type="NCBI Taxonomy" id="2781738"/>
    <lineage>
        <taxon>Bacteria</taxon>
        <taxon>Pseudomonadati</taxon>
        <taxon>Pseudomonadota</taxon>
        <taxon>Alphaproteobacteria</taxon>
        <taxon>Hyphomicrobiales</taxon>
        <taxon>Phyllobacteriaceae</taxon>
        <taxon>Aquamicrobium</taxon>
    </lineage>
</organism>
<reference evidence="5 6" key="1">
    <citation type="submission" date="2020-10" db="EMBL/GenBank/DDBJ databases">
        <title>Aquamicrobium zhengzhouensis sp. nov., a exopolysaccharide producing bacterium isolated from farmland soil.</title>
        <authorList>
            <person name="Wang X."/>
        </authorList>
    </citation>
    <scope>NUCLEOTIDE SEQUENCE [LARGE SCALE GENOMIC DNA]</scope>
    <source>
        <strain evidence="6">cd-1</strain>
    </source>
</reference>
<dbReference type="SMART" id="SM00342">
    <property type="entry name" value="HTH_ARAC"/>
    <property type="match status" value="1"/>
</dbReference>
<evidence type="ECO:0000259" key="4">
    <source>
        <dbReference type="PROSITE" id="PS01124"/>
    </source>
</evidence>
<evidence type="ECO:0000313" key="5">
    <source>
        <dbReference type="EMBL" id="MBI1622677.1"/>
    </source>
</evidence>
<dbReference type="Gene3D" id="1.10.10.60">
    <property type="entry name" value="Homeodomain-like"/>
    <property type="match status" value="1"/>
</dbReference>
<evidence type="ECO:0000256" key="3">
    <source>
        <dbReference type="ARBA" id="ARBA00023163"/>
    </source>
</evidence>
<keyword evidence="3" id="KW-0804">Transcription</keyword>
<dbReference type="InterPro" id="IPR020449">
    <property type="entry name" value="Tscrpt_reg_AraC-type_HTH"/>
</dbReference>
<proteinExistence type="predicted"/>